<keyword evidence="2" id="KW-0238">DNA-binding</keyword>
<dbReference type="GO" id="GO:0043565">
    <property type="term" value="F:sequence-specific DNA binding"/>
    <property type="evidence" value="ECO:0007669"/>
    <property type="project" value="InterPro"/>
</dbReference>
<proteinExistence type="predicted"/>
<evidence type="ECO:0000313" key="7">
    <source>
        <dbReference type="Proteomes" id="UP000259465"/>
    </source>
</evidence>
<dbReference type="Gene3D" id="2.60.120.10">
    <property type="entry name" value="Jelly Rolls"/>
    <property type="match status" value="1"/>
</dbReference>
<reference evidence="6 7" key="1">
    <citation type="submission" date="2018-08" db="EMBL/GenBank/DDBJ databases">
        <title>Complete genome sequence of JP2-74.</title>
        <authorList>
            <person name="Wu L."/>
        </authorList>
    </citation>
    <scope>NUCLEOTIDE SEQUENCE [LARGE SCALE GENOMIC DNA]</scope>
    <source>
        <strain evidence="6 7">JP2-74</strain>
    </source>
</reference>
<dbReference type="InterPro" id="IPR018060">
    <property type="entry name" value="HTH_AraC"/>
</dbReference>
<dbReference type="InterPro" id="IPR009057">
    <property type="entry name" value="Homeodomain-like_sf"/>
</dbReference>
<dbReference type="RefSeq" id="WP_043593243.1">
    <property type="nucleotide sequence ID" value="NZ_CP031968.1"/>
</dbReference>
<dbReference type="Pfam" id="PF12833">
    <property type="entry name" value="HTH_18"/>
    <property type="match status" value="1"/>
</dbReference>
<evidence type="ECO:0000256" key="3">
    <source>
        <dbReference type="ARBA" id="ARBA00023159"/>
    </source>
</evidence>
<dbReference type="PANTHER" id="PTHR43280">
    <property type="entry name" value="ARAC-FAMILY TRANSCRIPTIONAL REGULATOR"/>
    <property type="match status" value="1"/>
</dbReference>
<gene>
    <name evidence="6" type="ORF">D1345_11040</name>
</gene>
<dbReference type="InterPro" id="IPR014710">
    <property type="entry name" value="RmlC-like_jellyroll"/>
</dbReference>
<protein>
    <submittedName>
        <fullName evidence="6">AraC family transcriptional regulator</fullName>
    </submittedName>
</protein>
<dbReference type="SUPFAM" id="SSF46689">
    <property type="entry name" value="Homeodomain-like"/>
    <property type="match status" value="1"/>
</dbReference>
<dbReference type="SMART" id="SM00342">
    <property type="entry name" value="HTH_ARAC"/>
    <property type="match status" value="1"/>
</dbReference>
<evidence type="ECO:0000256" key="4">
    <source>
        <dbReference type="ARBA" id="ARBA00023163"/>
    </source>
</evidence>
<dbReference type="KEGG" id="crz:D1345_11040"/>
<dbReference type="PROSITE" id="PS01124">
    <property type="entry name" value="HTH_ARAC_FAMILY_2"/>
    <property type="match status" value="1"/>
</dbReference>
<keyword evidence="1" id="KW-0805">Transcription regulation</keyword>
<dbReference type="CDD" id="cd06999">
    <property type="entry name" value="cupin_HpaA-like_N"/>
    <property type="match status" value="1"/>
</dbReference>
<dbReference type="EMBL" id="CP031968">
    <property type="protein sequence ID" value="AXT46692.1"/>
    <property type="molecule type" value="Genomic_DNA"/>
</dbReference>
<evidence type="ECO:0000256" key="2">
    <source>
        <dbReference type="ARBA" id="ARBA00023125"/>
    </source>
</evidence>
<accession>A0AAD0W8T1</accession>
<dbReference type="GeneID" id="58559986"/>
<evidence type="ECO:0000259" key="5">
    <source>
        <dbReference type="PROSITE" id="PS01124"/>
    </source>
</evidence>
<keyword evidence="4" id="KW-0804">Transcription</keyword>
<dbReference type="Gene3D" id="1.10.10.60">
    <property type="entry name" value="Homeodomain-like"/>
    <property type="match status" value="1"/>
</dbReference>
<dbReference type="InterPro" id="IPR003313">
    <property type="entry name" value="AraC-bd"/>
</dbReference>
<dbReference type="PANTHER" id="PTHR43280:SF32">
    <property type="entry name" value="TRANSCRIPTIONAL REGULATORY PROTEIN"/>
    <property type="match status" value="1"/>
</dbReference>
<dbReference type="GO" id="GO:0003700">
    <property type="term" value="F:DNA-binding transcription factor activity"/>
    <property type="evidence" value="ECO:0007669"/>
    <property type="project" value="InterPro"/>
</dbReference>
<evidence type="ECO:0000256" key="1">
    <source>
        <dbReference type="ARBA" id="ARBA00023015"/>
    </source>
</evidence>
<evidence type="ECO:0000313" key="6">
    <source>
        <dbReference type="EMBL" id="AXT46692.1"/>
    </source>
</evidence>
<dbReference type="Proteomes" id="UP000259465">
    <property type="component" value="Chromosome"/>
</dbReference>
<dbReference type="SUPFAM" id="SSF51215">
    <property type="entry name" value="Regulatory protein AraC"/>
    <property type="match status" value="1"/>
</dbReference>
<sequence length="289" mass="32957">MDRAPEFTLYGEESSVTDAAFLHLELLSSRSRRFDWEIVDHCHRGLFQLLCLLDGEVKARIDDREYPLSGPAAICLPPATVHGFSFLEEAQGFVLTVAESALIHDPDQAGALLRPLLQAPRLVDLRRDWPARERIESLFGQLLAELHWPQRGQDLMVDCLLKAILLMLARLVDEQDAGGGGYPAERDLLARFHALLEERYREHWDIPRYADALCVTASKLNRASLKLSRKTAFALTQERLMLEARRMLAYSAWPISRVAYDLGFNDPAYFCRCFKRQLGLSPSEFRNKT</sequence>
<dbReference type="InterPro" id="IPR020449">
    <property type="entry name" value="Tscrpt_reg_AraC-type_HTH"/>
</dbReference>
<dbReference type="InterPro" id="IPR037923">
    <property type="entry name" value="HTH-like"/>
</dbReference>
<keyword evidence="7" id="KW-1185">Reference proteome</keyword>
<dbReference type="AlphaFoldDB" id="A0AAD0W8T1"/>
<dbReference type="InterPro" id="IPR047264">
    <property type="entry name" value="Cupin_HpaA-like_N"/>
</dbReference>
<dbReference type="Pfam" id="PF02311">
    <property type="entry name" value="AraC_binding"/>
    <property type="match status" value="1"/>
</dbReference>
<dbReference type="PRINTS" id="PR00032">
    <property type="entry name" value="HTHARAC"/>
</dbReference>
<keyword evidence="3" id="KW-0010">Activator</keyword>
<feature type="domain" description="HTH araC/xylS-type" evidence="5">
    <location>
        <begin position="190"/>
        <end position="288"/>
    </location>
</feature>
<name>A0AAD0W8T1_9NEIS</name>
<organism evidence="6 7">
    <name type="scientific">Chromobacterium rhizoryzae</name>
    <dbReference type="NCBI Taxonomy" id="1778675"/>
    <lineage>
        <taxon>Bacteria</taxon>
        <taxon>Pseudomonadati</taxon>
        <taxon>Pseudomonadota</taxon>
        <taxon>Betaproteobacteria</taxon>
        <taxon>Neisseriales</taxon>
        <taxon>Chromobacteriaceae</taxon>
        <taxon>Chromobacterium</taxon>
    </lineage>
</organism>